<keyword evidence="2" id="KW-1185">Reference proteome</keyword>
<dbReference type="InterPro" id="IPR036397">
    <property type="entry name" value="RNaseH_sf"/>
</dbReference>
<name>A0ABD2P697_9CUCU</name>
<organism evidence="1 2">
    <name type="scientific">Cryptolaemus montrouzieri</name>
    <dbReference type="NCBI Taxonomy" id="559131"/>
    <lineage>
        <taxon>Eukaryota</taxon>
        <taxon>Metazoa</taxon>
        <taxon>Ecdysozoa</taxon>
        <taxon>Arthropoda</taxon>
        <taxon>Hexapoda</taxon>
        <taxon>Insecta</taxon>
        <taxon>Pterygota</taxon>
        <taxon>Neoptera</taxon>
        <taxon>Endopterygota</taxon>
        <taxon>Coleoptera</taxon>
        <taxon>Polyphaga</taxon>
        <taxon>Cucujiformia</taxon>
        <taxon>Coccinelloidea</taxon>
        <taxon>Coccinellidae</taxon>
        <taxon>Scymninae</taxon>
        <taxon>Scymnini</taxon>
        <taxon>Cryptolaemus</taxon>
    </lineage>
</organism>
<reference evidence="1 2" key="1">
    <citation type="journal article" date="2021" name="BMC Biol.">
        <title>Horizontally acquired antibacterial genes associated with adaptive radiation of ladybird beetles.</title>
        <authorList>
            <person name="Li H.S."/>
            <person name="Tang X.F."/>
            <person name="Huang Y.H."/>
            <person name="Xu Z.Y."/>
            <person name="Chen M.L."/>
            <person name="Du X.Y."/>
            <person name="Qiu B.Y."/>
            <person name="Chen P.T."/>
            <person name="Zhang W."/>
            <person name="Slipinski A."/>
            <person name="Escalona H.E."/>
            <person name="Waterhouse R.M."/>
            <person name="Zwick A."/>
            <person name="Pang H."/>
        </authorList>
    </citation>
    <scope>NUCLEOTIDE SEQUENCE [LARGE SCALE GENOMIC DNA]</scope>
    <source>
        <strain evidence="1">SYSU2018</strain>
    </source>
</reference>
<dbReference type="AlphaFoldDB" id="A0ABD2P697"/>
<dbReference type="EMBL" id="JABFTP020000185">
    <property type="protein sequence ID" value="KAL3286311.1"/>
    <property type="molecule type" value="Genomic_DNA"/>
</dbReference>
<proteinExistence type="predicted"/>
<dbReference type="Proteomes" id="UP001516400">
    <property type="component" value="Unassembled WGS sequence"/>
</dbReference>
<sequence>MTAEMYTIGRSVQVMISRKISKVVIVSNSLSALEKLKGGNHSANTDIITVKVINALQHVKELGFYISCIWVPSHSYILHDTADILANKGRLLPEVAQIKGGPQELWPEYNKSLWNDWKREFREIGRIKGVTYASMTPDKNINKKPWHLNI</sequence>
<protein>
    <recommendedName>
        <fullName evidence="3">RNase H type-1 domain-containing protein</fullName>
    </recommendedName>
</protein>
<dbReference type="Gene3D" id="3.30.420.10">
    <property type="entry name" value="Ribonuclease H-like superfamily/Ribonuclease H"/>
    <property type="match status" value="1"/>
</dbReference>
<evidence type="ECO:0008006" key="3">
    <source>
        <dbReference type="Google" id="ProtNLM"/>
    </source>
</evidence>
<evidence type="ECO:0000313" key="1">
    <source>
        <dbReference type="EMBL" id="KAL3286311.1"/>
    </source>
</evidence>
<gene>
    <name evidence="1" type="ORF">HHI36_000820</name>
</gene>
<evidence type="ECO:0000313" key="2">
    <source>
        <dbReference type="Proteomes" id="UP001516400"/>
    </source>
</evidence>
<accession>A0ABD2P697</accession>
<comment type="caution">
    <text evidence="1">The sequence shown here is derived from an EMBL/GenBank/DDBJ whole genome shotgun (WGS) entry which is preliminary data.</text>
</comment>